<protein>
    <recommendedName>
        <fullName evidence="5">Tetratricopeptide repeat protein</fullName>
    </recommendedName>
</protein>
<evidence type="ECO:0008006" key="5">
    <source>
        <dbReference type="Google" id="ProtNLM"/>
    </source>
</evidence>
<evidence type="ECO:0000313" key="4">
    <source>
        <dbReference type="EMBL" id="XBS90903.1"/>
    </source>
</evidence>
<feature type="transmembrane region" description="Helical" evidence="3">
    <location>
        <begin position="95"/>
        <end position="113"/>
    </location>
</feature>
<feature type="transmembrane region" description="Helical" evidence="3">
    <location>
        <begin position="278"/>
        <end position="300"/>
    </location>
</feature>
<keyword evidence="3" id="KW-0472">Membrane</keyword>
<feature type="transmembrane region" description="Helical" evidence="3">
    <location>
        <begin position="463"/>
        <end position="483"/>
    </location>
</feature>
<dbReference type="AlphaFoldDB" id="A0AAU7QQN4"/>
<accession>A0AAU7QQN4</accession>
<feature type="transmembrane region" description="Helical" evidence="3">
    <location>
        <begin position="185"/>
        <end position="201"/>
    </location>
</feature>
<reference evidence="4" key="1">
    <citation type="submission" date="2024-06" db="EMBL/GenBank/DDBJ databases">
        <authorList>
            <person name="Sun Y."/>
        </authorList>
    </citation>
    <scope>NUCLEOTIDE SEQUENCE</scope>
    <source>
        <strain evidence="4">IGA1.0</strain>
    </source>
</reference>
<keyword evidence="1" id="KW-0677">Repeat</keyword>
<evidence type="ECO:0000256" key="1">
    <source>
        <dbReference type="ARBA" id="ARBA00022737"/>
    </source>
</evidence>
<keyword evidence="3" id="KW-1133">Transmembrane helix</keyword>
<gene>
    <name evidence="4" type="ORF">ABNK63_04450</name>
</gene>
<feature type="transmembrane region" description="Helical" evidence="3">
    <location>
        <begin position="361"/>
        <end position="378"/>
    </location>
</feature>
<dbReference type="PANTHER" id="PTHR44227:SF3">
    <property type="entry name" value="PROTEIN O-MANNOSYL-TRANSFERASE TMTC4"/>
    <property type="match status" value="1"/>
</dbReference>
<feature type="transmembrane region" description="Helical" evidence="3">
    <location>
        <begin position="155"/>
        <end position="179"/>
    </location>
</feature>
<dbReference type="InterPro" id="IPR052346">
    <property type="entry name" value="O-mannosyl-transferase_TMTC"/>
</dbReference>
<keyword evidence="2" id="KW-0802">TPR repeat</keyword>
<feature type="transmembrane region" description="Helical" evidence="3">
    <location>
        <begin position="7"/>
        <end position="26"/>
    </location>
</feature>
<dbReference type="PANTHER" id="PTHR44227">
    <property type="match status" value="1"/>
</dbReference>
<sequence>MSRIRRLGPWILVLALVVTTLVYWPGLHGGWLFDDYPNIVDNPGVQPVDASISSLVRAALSSPASEFKRPLASLSFAANYFASGLDPYGWKLTNLIIHLMNGVLIFLLARGLLAASARALSRIEFEAGSVQEGLPAGMHDRKASRTGYVPTARRAGFLAALIAGTWMLLPINLTAVLYVVQRMESMANFFVLLGLLGYVAGRRCMLAIPAQCDGNPDRRQRMWCGFALCVASIIIPTALGLLAKETAVMLPLYAALIEWVIFSFSAPDSASMPRRRDWRIALLFVLVLALPMVLGMAWLLPQVLKPEAWATRNFDLGTRLLSEARIIVDYLVWTLLPTPNALSFYHDDFQVSSGLLTPPTTLASILFLGALVALTIWLRKRRPLASLGITLFLGCQLLTGTILPLELIYEHRNYFASFGLLLAVVPLLAAPARPTTPTTAAGADPSASDFKESGLPMALLRHVLLAGLMLCWTALTAYTAHAWGDPLRLAEDLASRAPQSPRAQYELGRTYIIYSHYDPASPFTHLAYAPLEASAALPNSSILPEQALIFMNARMGLPLKDTWWDSMIAKLKARTPGVQDESSLGALTQCARDRRCALPAQRMMAAFDAALAHPNPGSRLLATYGDYAWNVLDEHALGERLTERAVETTPDEPAYRITLIRMLVAQGRKQEARTALQELEALNIGGRLDRNLSELHALLALP</sequence>
<evidence type="ECO:0000256" key="3">
    <source>
        <dbReference type="SAM" id="Phobius"/>
    </source>
</evidence>
<keyword evidence="3" id="KW-0812">Transmembrane</keyword>
<evidence type="ECO:0000256" key="2">
    <source>
        <dbReference type="ARBA" id="ARBA00022803"/>
    </source>
</evidence>
<dbReference type="EMBL" id="CP157948">
    <property type="protein sequence ID" value="XBS90903.1"/>
    <property type="molecule type" value="Genomic_DNA"/>
</dbReference>
<feature type="transmembrane region" description="Helical" evidence="3">
    <location>
        <begin position="222"/>
        <end position="242"/>
    </location>
</feature>
<feature type="transmembrane region" description="Helical" evidence="3">
    <location>
        <begin position="248"/>
        <end position="266"/>
    </location>
</feature>
<organism evidence="4">
    <name type="scientific">Rhodanobacter sp. IGA1.0</name>
    <dbReference type="NCBI Taxonomy" id="3158582"/>
    <lineage>
        <taxon>Bacteria</taxon>
        <taxon>Pseudomonadati</taxon>
        <taxon>Pseudomonadota</taxon>
        <taxon>Gammaproteobacteria</taxon>
        <taxon>Lysobacterales</taxon>
        <taxon>Rhodanobacteraceae</taxon>
        <taxon>Rhodanobacter</taxon>
    </lineage>
</organism>
<dbReference type="RefSeq" id="WP_350016809.1">
    <property type="nucleotide sequence ID" value="NZ_CP157948.1"/>
</dbReference>
<name>A0AAU7QQN4_9GAMM</name>
<proteinExistence type="predicted"/>
<feature type="transmembrane region" description="Helical" evidence="3">
    <location>
        <begin position="414"/>
        <end position="432"/>
    </location>
</feature>
<feature type="transmembrane region" description="Helical" evidence="3">
    <location>
        <begin position="385"/>
        <end position="408"/>
    </location>
</feature>